<organism evidence="1 2">
    <name type="scientific">Coprinellus micaceus</name>
    <name type="common">Glistening ink-cap mushroom</name>
    <name type="synonym">Coprinus micaceus</name>
    <dbReference type="NCBI Taxonomy" id="71717"/>
    <lineage>
        <taxon>Eukaryota</taxon>
        <taxon>Fungi</taxon>
        <taxon>Dikarya</taxon>
        <taxon>Basidiomycota</taxon>
        <taxon>Agaricomycotina</taxon>
        <taxon>Agaricomycetes</taxon>
        <taxon>Agaricomycetidae</taxon>
        <taxon>Agaricales</taxon>
        <taxon>Agaricineae</taxon>
        <taxon>Psathyrellaceae</taxon>
        <taxon>Coprinellus</taxon>
    </lineage>
</organism>
<accession>A0A4Y7TF33</accession>
<sequence length="395" mass="41773">MSGDFSLAEQYQISNPSSGGALLTFSSATTGQYVTLEADKQDESQLWTLWASVMTSGYRVENYKFNTAYVARLPGATSLLGSSEEQTHDWYIFPTGTATYYRICQDAGCTVTWAPYSRIGGASSSNQVGVIAPTDAEYETWRIIAVGSSSTPGGGGGGSAEPPPMVTSTTAGFSVIPEGSSTAPSIPVPTESSGLSKQNLDVVKTCCGGKKCEFTPSGDATSETYQVLIGQPVRNCDPASKENTLTKFGGSFELQHSFSYEVTSTGGLGFAGPSIGITTSVGEQQTTKTTQSQEVEVAIPPGQMGALIAQVKYSTQPGRMSVDKRTQAFVSIQPENVLAIDVVYASCQSNFEALSLPRAPDCLKSSGMGRGQMRWGGFRYLSSLTGLLASFWVLL</sequence>
<gene>
    <name evidence="1" type="ORF">FA13DRAFT_1773847</name>
</gene>
<comment type="caution">
    <text evidence="1">The sequence shown here is derived from an EMBL/GenBank/DDBJ whole genome shotgun (WGS) entry which is preliminary data.</text>
</comment>
<reference evidence="1 2" key="1">
    <citation type="journal article" date="2019" name="Nat. Ecol. Evol.">
        <title>Megaphylogeny resolves global patterns of mushroom evolution.</title>
        <authorList>
            <person name="Varga T."/>
            <person name="Krizsan K."/>
            <person name="Foldi C."/>
            <person name="Dima B."/>
            <person name="Sanchez-Garcia M."/>
            <person name="Sanchez-Ramirez S."/>
            <person name="Szollosi G.J."/>
            <person name="Szarkandi J.G."/>
            <person name="Papp V."/>
            <person name="Albert L."/>
            <person name="Andreopoulos W."/>
            <person name="Angelini C."/>
            <person name="Antonin V."/>
            <person name="Barry K.W."/>
            <person name="Bougher N.L."/>
            <person name="Buchanan P."/>
            <person name="Buyck B."/>
            <person name="Bense V."/>
            <person name="Catcheside P."/>
            <person name="Chovatia M."/>
            <person name="Cooper J."/>
            <person name="Damon W."/>
            <person name="Desjardin D."/>
            <person name="Finy P."/>
            <person name="Geml J."/>
            <person name="Haridas S."/>
            <person name="Hughes K."/>
            <person name="Justo A."/>
            <person name="Karasinski D."/>
            <person name="Kautmanova I."/>
            <person name="Kiss B."/>
            <person name="Kocsube S."/>
            <person name="Kotiranta H."/>
            <person name="LaButti K.M."/>
            <person name="Lechner B.E."/>
            <person name="Liimatainen K."/>
            <person name="Lipzen A."/>
            <person name="Lukacs Z."/>
            <person name="Mihaltcheva S."/>
            <person name="Morgado L.N."/>
            <person name="Niskanen T."/>
            <person name="Noordeloos M.E."/>
            <person name="Ohm R.A."/>
            <person name="Ortiz-Santana B."/>
            <person name="Ovrebo C."/>
            <person name="Racz N."/>
            <person name="Riley R."/>
            <person name="Savchenko A."/>
            <person name="Shiryaev A."/>
            <person name="Soop K."/>
            <person name="Spirin V."/>
            <person name="Szebenyi C."/>
            <person name="Tomsovsky M."/>
            <person name="Tulloss R.E."/>
            <person name="Uehling J."/>
            <person name="Grigoriev I.V."/>
            <person name="Vagvolgyi C."/>
            <person name="Papp T."/>
            <person name="Martin F.M."/>
            <person name="Miettinen O."/>
            <person name="Hibbett D.S."/>
            <person name="Nagy L.G."/>
        </authorList>
    </citation>
    <scope>NUCLEOTIDE SEQUENCE [LARGE SCALE GENOMIC DNA]</scope>
    <source>
        <strain evidence="1 2">FP101781</strain>
    </source>
</reference>
<proteinExistence type="predicted"/>
<protein>
    <submittedName>
        <fullName evidence="1">Uncharacterized protein</fullName>
    </submittedName>
</protein>
<keyword evidence="2" id="KW-1185">Reference proteome</keyword>
<name>A0A4Y7TF33_COPMI</name>
<dbReference type="EMBL" id="QPFP01000015">
    <property type="protein sequence ID" value="TEB32574.1"/>
    <property type="molecule type" value="Genomic_DNA"/>
</dbReference>
<evidence type="ECO:0000313" key="2">
    <source>
        <dbReference type="Proteomes" id="UP000298030"/>
    </source>
</evidence>
<dbReference type="OrthoDB" id="3033621at2759"/>
<dbReference type="Proteomes" id="UP000298030">
    <property type="component" value="Unassembled WGS sequence"/>
</dbReference>
<dbReference type="AlphaFoldDB" id="A0A4Y7TF33"/>
<evidence type="ECO:0000313" key="1">
    <source>
        <dbReference type="EMBL" id="TEB32574.1"/>
    </source>
</evidence>